<dbReference type="Gene3D" id="3.40.630.30">
    <property type="match status" value="1"/>
</dbReference>
<dbReference type="PANTHER" id="PTHR42791">
    <property type="entry name" value="GNAT FAMILY ACETYLTRANSFERASE"/>
    <property type="match status" value="1"/>
</dbReference>
<sequence>MIREATHEDLRSMAEVLAAAFHNEELFGVFLHPHRNEYPDDFLRYFEYMMWKHLLDPSRTVLVALDQAGAKIVGVGSWQRQGSSASRASAAGDMGWLAPQKLYHTLASKWTDAQFMMWPNKAADPTKANVFEESYVLYKHHWAGSRENSWYLAFLGVHPDYQRKHHGKELVQWGIEQAAKDGVCASVISSYGSEAFYGRFGYVEVGRSNVGPLAEMKGGAIMFTEVL</sequence>
<dbReference type="SUPFAM" id="SSF55729">
    <property type="entry name" value="Acyl-CoA N-acyltransferases (Nat)"/>
    <property type="match status" value="1"/>
</dbReference>
<dbReference type="Pfam" id="PF00583">
    <property type="entry name" value="Acetyltransf_1"/>
    <property type="match status" value="1"/>
</dbReference>
<dbReference type="OrthoDB" id="2832510at2759"/>
<dbReference type="Proteomes" id="UP000256645">
    <property type="component" value="Unassembled WGS sequence"/>
</dbReference>
<dbReference type="CDD" id="cd04301">
    <property type="entry name" value="NAT_SF"/>
    <property type="match status" value="1"/>
</dbReference>
<dbReference type="InterPro" id="IPR000182">
    <property type="entry name" value="GNAT_dom"/>
</dbReference>
<name>A0A3D8SEP8_9HELO</name>
<gene>
    <name evidence="2" type="ORF">BP6252_02417</name>
</gene>
<dbReference type="PROSITE" id="PS51186">
    <property type="entry name" value="GNAT"/>
    <property type="match status" value="1"/>
</dbReference>
<organism evidence="2 3">
    <name type="scientific">Coleophoma cylindrospora</name>
    <dbReference type="NCBI Taxonomy" id="1849047"/>
    <lineage>
        <taxon>Eukaryota</taxon>
        <taxon>Fungi</taxon>
        <taxon>Dikarya</taxon>
        <taxon>Ascomycota</taxon>
        <taxon>Pezizomycotina</taxon>
        <taxon>Leotiomycetes</taxon>
        <taxon>Helotiales</taxon>
        <taxon>Dermateaceae</taxon>
        <taxon>Coleophoma</taxon>
    </lineage>
</organism>
<evidence type="ECO:0000313" key="3">
    <source>
        <dbReference type="Proteomes" id="UP000256645"/>
    </source>
</evidence>
<protein>
    <recommendedName>
        <fullName evidence="1">N-acetyltransferase domain-containing protein</fullName>
    </recommendedName>
</protein>
<dbReference type="PANTHER" id="PTHR42791:SF16">
    <property type="entry name" value="N-ACETYLTRANSFERASE DOMAIN-CONTAINING PROTEIN"/>
    <property type="match status" value="1"/>
</dbReference>
<dbReference type="AlphaFoldDB" id="A0A3D8SEP8"/>
<dbReference type="EMBL" id="PDLM01000002">
    <property type="protein sequence ID" value="RDW84827.1"/>
    <property type="molecule type" value="Genomic_DNA"/>
</dbReference>
<accession>A0A3D8SEP8</accession>
<comment type="caution">
    <text evidence="2">The sequence shown here is derived from an EMBL/GenBank/DDBJ whole genome shotgun (WGS) entry which is preliminary data.</text>
</comment>
<dbReference type="InterPro" id="IPR052523">
    <property type="entry name" value="Trichothecene_AcTrans"/>
</dbReference>
<dbReference type="InterPro" id="IPR016181">
    <property type="entry name" value="Acyl_CoA_acyltransferase"/>
</dbReference>
<dbReference type="STRING" id="1849047.A0A3D8SEP8"/>
<dbReference type="GO" id="GO:0016747">
    <property type="term" value="F:acyltransferase activity, transferring groups other than amino-acyl groups"/>
    <property type="evidence" value="ECO:0007669"/>
    <property type="project" value="InterPro"/>
</dbReference>
<evidence type="ECO:0000259" key="1">
    <source>
        <dbReference type="PROSITE" id="PS51186"/>
    </source>
</evidence>
<feature type="domain" description="N-acetyltransferase" evidence="1">
    <location>
        <begin position="86"/>
        <end position="227"/>
    </location>
</feature>
<evidence type="ECO:0000313" key="2">
    <source>
        <dbReference type="EMBL" id="RDW84827.1"/>
    </source>
</evidence>
<keyword evidence="3" id="KW-1185">Reference proteome</keyword>
<reference evidence="2 3" key="1">
    <citation type="journal article" date="2018" name="IMA Fungus">
        <title>IMA Genome-F 9: Draft genome sequence of Annulohypoxylon stygium, Aspergillus mulundensis, Berkeleyomyces basicola (syn. Thielaviopsis basicola), Ceratocystis smalleyi, two Cercospora beticola strains, Coleophoma cylindrospora, Fusarium fracticaudum, Phialophora cf. hyalina, and Morchella septimelata.</title>
        <authorList>
            <person name="Wingfield B.D."/>
            <person name="Bills G.F."/>
            <person name="Dong Y."/>
            <person name="Huang W."/>
            <person name="Nel W.J."/>
            <person name="Swalarsk-Parry B.S."/>
            <person name="Vaghefi N."/>
            <person name="Wilken P.M."/>
            <person name="An Z."/>
            <person name="de Beer Z.W."/>
            <person name="De Vos L."/>
            <person name="Chen L."/>
            <person name="Duong T.A."/>
            <person name="Gao Y."/>
            <person name="Hammerbacher A."/>
            <person name="Kikkert J.R."/>
            <person name="Li Y."/>
            <person name="Li H."/>
            <person name="Li K."/>
            <person name="Li Q."/>
            <person name="Liu X."/>
            <person name="Ma X."/>
            <person name="Naidoo K."/>
            <person name="Pethybridge S.J."/>
            <person name="Sun J."/>
            <person name="Steenkamp E.T."/>
            <person name="van der Nest M.A."/>
            <person name="van Wyk S."/>
            <person name="Wingfield M.J."/>
            <person name="Xiong C."/>
            <person name="Yue Q."/>
            <person name="Zhang X."/>
        </authorList>
    </citation>
    <scope>NUCLEOTIDE SEQUENCE [LARGE SCALE GENOMIC DNA]</scope>
    <source>
        <strain evidence="2 3">BP6252</strain>
    </source>
</reference>
<proteinExistence type="predicted"/>